<evidence type="ECO:0000256" key="4">
    <source>
        <dbReference type="ARBA" id="ARBA00023136"/>
    </source>
</evidence>
<feature type="domain" description="RDD" evidence="6">
    <location>
        <begin position="15"/>
        <end position="133"/>
    </location>
</feature>
<keyword evidence="3 5" id="KW-1133">Transmembrane helix</keyword>
<name>A0ABQ6FP14_9CHLR</name>
<comment type="caution">
    <text evidence="7">The sequence shown here is derived from an EMBL/GenBank/DDBJ whole genome shotgun (WGS) entry which is preliminary data.</text>
</comment>
<dbReference type="Pfam" id="PF06271">
    <property type="entry name" value="RDD"/>
    <property type="match status" value="1"/>
</dbReference>
<protein>
    <recommendedName>
        <fullName evidence="6">RDD domain-containing protein</fullName>
    </recommendedName>
</protein>
<keyword evidence="8" id="KW-1185">Reference proteome</keyword>
<evidence type="ECO:0000313" key="8">
    <source>
        <dbReference type="Proteomes" id="UP001344906"/>
    </source>
</evidence>
<dbReference type="PANTHER" id="PTHR38480">
    <property type="entry name" value="SLR0254 PROTEIN"/>
    <property type="match status" value="1"/>
</dbReference>
<dbReference type="PANTHER" id="PTHR38480:SF1">
    <property type="entry name" value="SLR0254 PROTEIN"/>
    <property type="match status" value="1"/>
</dbReference>
<evidence type="ECO:0000259" key="6">
    <source>
        <dbReference type="Pfam" id="PF06271"/>
    </source>
</evidence>
<keyword evidence="2 5" id="KW-0812">Transmembrane</keyword>
<accession>A0ABQ6FP14</accession>
<sequence length="141" mass="15159">MQAPYAPQAVSQERVGVGPRFLAVLIDGILIGIVTALITAILGTKQAVLGISVSGIIYILYFLILEATMGGATLGKKILGLRVVREDGAPISWNESIIRNLVRIIDLLPTAYIIGAIVIWTSSQKQRLGDKIAHTVVVRSR</sequence>
<organism evidence="7 8">
    <name type="scientific">Dictyobacter halimunensis</name>
    <dbReference type="NCBI Taxonomy" id="3026934"/>
    <lineage>
        <taxon>Bacteria</taxon>
        <taxon>Bacillati</taxon>
        <taxon>Chloroflexota</taxon>
        <taxon>Ktedonobacteria</taxon>
        <taxon>Ktedonobacterales</taxon>
        <taxon>Dictyobacteraceae</taxon>
        <taxon>Dictyobacter</taxon>
    </lineage>
</organism>
<dbReference type="Proteomes" id="UP001344906">
    <property type="component" value="Unassembled WGS sequence"/>
</dbReference>
<proteinExistence type="predicted"/>
<dbReference type="RefSeq" id="WP_338249013.1">
    <property type="nucleotide sequence ID" value="NZ_BSRI01000001.1"/>
</dbReference>
<feature type="transmembrane region" description="Helical" evidence="5">
    <location>
        <begin position="21"/>
        <end position="42"/>
    </location>
</feature>
<evidence type="ECO:0000256" key="1">
    <source>
        <dbReference type="ARBA" id="ARBA00004141"/>
    </source>
</evidence>
<evidence type="ECO:0000256" key="2">
    <source>
        <dbReference type="ARBA" id="ARBA00022692"/>
    </source>
</evidence>
<evidence type="ECO:0000256" key="5">
    <source>
        <dbReference type="SAM" id="Phobius"/>
    </source>
</evidence>
<dbReference type="InterPro" id="IPR010432">
    <property type="entry name" value="RDD"/>
</dbReference>
<dbReference type="EMBL" id="BSRI01000001">
    <property type="protein sequence ID" value="GLV55027.1"/>
    <property type="molecule type" value="Genomic_DNA"/>
</dbReference>
<comment type="subcellular location">
    <subcellularLocation>
        <location evidence="1">Membrane</location>
        <topology evidence="1">Multi-pass membrane protein</topology>
    </subcellularLocation>
</comment>
<feature type="transmembrane region" description="Helical" evidence="5">
    <location>
        <begin position="48"/>
        <end position="67"/>
    </location>
</feature>
<evidence type="ECO:0000256" key="3">
    <source>
        <dbReference type="ARBA" id="ARBA00022989"/>
    </source>
</evidence>
<reference evidence="7 8" key="1">
    <citation type="submission" date="2023-02" db="EMBL/GenBank/DDBJ databases">
        <title>Dictyobacter halimunensis sp. nov., a new member of the class Ktedonobacteria from forest soil in a geothermal area.</title>
        <authorList>
            <person name="Rachmania M.K."/>
            <person name="Ningsih F."/>
            <person name="Sakai Y."/>
            <person name="Yabe S."/>
            <person name="Yokota A."/>
            <person name="Sjamsuridzal W."/>
        </authorList>
    </citation>
    <scope>NUCLEOTIDE SEQUENCE [LARGE SCALE GENOMIC DNA]</scope>
    <source>
        <strain evidence="7 8">S3.2.2.5</strain>
    </source>
</reference>
<keyword evidence="4 5" id="KW-0472">Membrane</keyword>
<evidence type="ECO:0000313" key="7">
    <source>
        <dbReference type="EMBL" id="GLV55027.1"/>
    </source>
</evidence>
<gene>
    <name evidence="7" type="ORF">KDH_18740</name>
</gene>
<feature type="transmembrane region" description="Helical" evidence="5">
    <location>
        <begin position="101"/>
        <end position="120"/>
    </location>
</feature>